<feature type="coiled-coil region" evidence="1">
    <location>
        <begin position="151"/>
        <end position="178"/>
    </location>
</feature>
<keyword evidence="1" id="KW-0175">Coiled coil</keyword>
<dbReference type="OrthoDB" id="3529696at2759"/>
<name>A0A2J6SQX3_9HELO</name>
<reference evidence="2 3" key="1">
    <citation type="submission" date="2016-04" db="EMBL/GenBank/DDBJ databases">
        <title>A degradative enzymes factory behind the ericoid mycorrhizal symbiosis.</title>
        <authorList>
            <consortium name="DOE Joint Genome Institute"/>
            <person name="Martino E."/>
            <person name="Morin E."/>
            <person name="Grelet G."/>
            <person name="Kuo A."/>
            <person name="Kohler A."/>
            <person name="Daghino S."/>
            <person name="Barry K."/>
            <person name="Choi C."/>
            <person name="Cichocki N."/>
            <person name="Clum A."/>
            <person name="Copeland A."/>
            <person name="Hainaut M."/>
            <person name="Haridas S."/>
            <person name="Labutti K."/>
            <person name="Lindquist E."/>
            <person name="Lipzen A."/>
            <person name="Khouja H.-R."/>
            <person name="Murat C."/>
            <person name="Ohm R."/>
            <person name="Olson A."/>
            <person name="Spatafora J."/>
            <person name="Veneault-Fourrey C."/>
            <person name="Henrissat B."/>
            <person name="Grigoriev I."/>
            <person name="Martin F."/>
            <person name="Perotto S."/>
        </authorList>
    </citation>
    <scope>NUCLEOTIDE SEQUENCE [LARGE SCALE GENOMIC DNA]</scope>
    <source>
        <strain evidence="2 3">E</strain>
    </source>
</reference>
<dbReference type="InParanoid" id="A0A2J6SQX3"/>
<accession>A0A2J6SQX3</accession>
<sequence>MTPSSSCYFHPRNGSCINPCALSDLHKGPSQPLPIPRHIEDLTTELSIFNFVLTRLKDLIESRQESHQELLRKWVDESKVVFNGCRDTLGKIEALVVKSKIKTKDYSIKGQVTKCVKWQWKKEDVLELRVALERYKASINLMLQSLSSEQLDNVAEIMEKLHQNILQLRENRKFAKEILEVMKEGHPNFEHPDVNISYNVPVTTRTAATQTSKIQDAGSTVSGKVADRKDLPTFRLFQKDLHSTIAAKRWKVAAVSFDGEPVSSKNLPRLLIQDCELGLVIREGRIACIQIFDIPEAFKQTLRQYERERANLSKLTQPDYPTCLRTYSSGTLFVDFTFAKVEGREGWTVHVDSASPQRGTWKLRPDGVVVNFRFKAAADAESFFNLLGKVKAEVEHSWNIHVRSFVNVDNKYDGNAVDITIAAANEEYKWGNYVRLYRDSSLGSLLYVGARAVGLR</sequence>
<organism evidence="2 3">
    <name type="scientific">Hyaloscypha bicolor E</name>
    <dbReference type="NCBI Taxonomy" id="1095630"/>
    <lineage>
        <taxon>Eukaryota</taxon>
        <taxon>Fungi</taxon>
        <taxon>Dikarya</taxon>
        <taxon>Ascomycota</taxon>
        <taxon>Pezizomycotina</taxon>
        <taxon>Leotiomycetes</taxon>
        <taxon>Helotiales</taxon>
        <taxon>Hyaloscyphaceae</taxon>
        <taxon>Hyaloscypha</taxon>
        <taxon>Hyaloscypha bicolor</taxon>
    </lineage>
</organism>
<evidence type="ECO:0008006" key="4">
    <source>
        <dbReference type="Google" id="ProtNLM"/>
    </source>
</evidence>
<evidence type="ECO:0000313" key="3">
    <source>
        <dbReference type="Proteomes" id="UP000235371"/>
    </source>
</evidence>
<dbReference type="EMBL" id="KZ613895">
    <property type="protein sequence ID" value="PMD53175.1"/>
    <property type="molecule type" value="Genomic_DNA"/>
</dbReference>
<dbReference type="RefSeq" id="XP_024730079.1">
    <property type="nucleotide sequence ID" value="XM_024883953.1"/>
</dbReference>
<dbReference type="AlphaFoldDB" id="A0A2J6SQX3"/>
<evidence type="ECO:0000313" key="2">
    <source>
        <dbReference type="EMBL" id="PMD53175.1"/>
    </source>
</evidence>
<dbReference type="GeneID" id="36592030"/>
<dbReference type="Proteomes" id="UP000235371">
    <property type="component" value="Unassembled WGS sequence"/>
</dbReference>
<keyword evidence="3" id="KW-1185">Reference proteome</keyword>
<gene>
    <name evidence="2" type="ORF">K444DRAFT_636069</name>
</gene>
<proteinExistence type="predicted"/>
<protein>
    <recommendedName>
        <fullName evidence="4">Fungal N-terminal domain-containing protein</fullName>
    </recommendedName>
</protein>
<evidence type="ECO:0000256" key="1">
    <source>
        <dbReference type="SAM" id="Coils"/>
    </source>
</evidence>